<evidence type="ECO:0000313" key="2">
    <source>
        <dbReference type="Proteomes" id="UP000004994"/>
    </source>
</evidence>
<reference evidence="1" key="2">
    <citation type="submission" date="2019-01" db="UniProtKB">
        <authorList>
            <consortium name="EnsemblPlants"/>
        </authorList>
    </citation>
    <scope>IDENTIFICATION</scope>
    <source>
        <strain evidence="1">cv. Heinz 1706</strain>
    </source>
</reference>
<dbReference type="EnsemblPlants" id="Solyc02g094255.1.1">
    <property type="protein sequence ID" value="Solyc02g094255.1.1"/>
    <property type="gene ID" value="Solyc02g094255.1"/>
</dbReference>
<dbReference type="AlphaFoldDB" id="A0A3Q7FC98"/>
<protein>
    <submittedName>
        <fullName evidence="1">Uncharacterized protein</fullName>
    </submittedName>
</protein>
<sequence>MGWIPVAQKKLAEPSIEVSCLCTNRRALEIEIGDTNQRNERRQSSNSPLTFAYMITFGAQKRAICLSIRINSIALGLIRAQSLQFKGRSSEHKLLKLQRGLPVV</sequence>
<dbReference type="Proteomes" id="UP000004994">
    <property type="component" value="Chromosome 2"/>
</dbReference>
<keyword evidence="2" id="KW-1185">Reference proteome</keyword>
<accession>A0A3Q7FC98</accession>
<dbReference type="InParanoid" id="A0A3Q7FC98"/>
<evidence type="ECO:0000313" key="1">
    <source>
        <dbReference type="EnsemblPlants" id="Solyc02g094255.1.1"/>
    </source>
</evidence>
<dbReference type="Gramene" id="Solyc02g094255.1.1">
    <property type="protein sequence ID" value="Solyc02g094255.1.1"/>
    <property type="gene ID" value="Solyc02g094255.1"/>
</dbReference>
<reference evidence="1" key="1">
    <citation type="journal article" date="2012" name="Nature">
        <title>The tomato genome sequence provides insights into fleshy fruit evolution.</title>
        <authorList>
            <consortium name="Tomato Genome Consortium"/>
        </authorList>
    </citation>
    <scope>NUCLEOTIDE SEQUENCE [LARGE SCALE GENOMIC DNA]</scope>
    <source>
        <strain evidence="1">cv. Heinz 1706</strain>
    </source>
</reference>
<organism evidence="1">
    <name type="scientific">Solanum lycopersicum</name>
    <name type="common">Tomato</name>
    <name type="synonym">Lycopersicon esculentum</name>
    <dbReference type="NCBI Taxonomy" id="4081"/>
    <lineage>
        <taxon>Eukaryota</taxon>
        <taxon>Viridiplantae</taxon>
        <taxon>Streptophyta</taxon>
        <taxon>Embryophyta</taxon>
        <taxon>Tracheophyta</taxon>
        <taxon>Spermatophyta</taxon>
        <taxon>Magnoliopsida</taxon>
        <taxon>eudicotyledons</taxon>
        <taxon>Gunneridae</taxon>
        <taxon>Pentapetalae</taxon>
        <taxon>asterids</taxon>
        <taxon>lamiids</taxon>
        <taxon>Solanales</taxon>
        <taxon>Solanaceae</taxon>
        <taxon>Solanoideae</taxon>
        <taxon>Solaneae</taxon>
        <taxon>Solanum</taxon>
        <taxon>Solanum subgen. Lycopersicon</taxon>
    </lineage>
</organism>
<name>A0A3Q7FC98_SOLLC</name>
<proteinExistence type="predicted"/>